<dbReference type="RefSeq" id="WP_098143155.1">
    <property type="nucleotide sequence ID" value="NZ_PDDV01000013.1"/>
</dbReference>
<name>A0A2A7U2Z0_EDWTA</name>
<feature type="region of interest" description="Disordered" evidence="1">
    <location>
        <begin position="51"/>
        <end position="93"/>
    </location>
</feature>
<accession>A0A2A7U2Z0</accession>
<sequence>MEIGHETRSLLQQLEKQVLQQVVRNRGELRPVLNHIQHDLRQLSLYLSQPATAQSDAAAHQPQRRGKTPANRQATGTPQPHRPAGGDADESVV</sequence>
<dbReference type="Proteomes" id="UP000219788">
    <property type="component" value="Unassembled WGS sequence"/>
</dbReference>
<dbReference type="AlphaFoldDB" id="A0A2A7U2Z0"/>
<evidence type="ECO:0000256" key="1">
    <source>
        <dbReference type="SAM" id="MobiDB-lite"/>
    </source>
</evidence>
<reference evidence="3" key="1">
    <citation type="submission" date="2017-09" db="EMBL/GenBank/DDBJ databases">
        <title>FDA dAtabase for Regulatory Grade micrObial Sequences (FDA-ARGOS): Supporting development and validation of Infectious Disease Dx tests.</title>
        <authorList>
            <person name="Goldberg B."/>
            <person name="Campos J."/>
            <person name="Tallon L."/>
            <person name="Sadzewicz L."/>
            <person name="Ott S."/>
            <person name="Zhao X."/>
            <person name="Nagaraj S."/>
            <person name="Vavikolanu K."/>
            <person name="Aluvathingal J."/>
            <person name="Nadendla S."/>
            <person name="Geyer C."/>
            <person name="Sichtig H."/>
        </authorList>
    </citation>
    <scope>NUCLEOTIDE SEQUENCE [LARGE SCALE GENOMIC DNA]</scope>
    <source>
        <strain evidence="3">FDAARGOS_370</strain>
    </source>
</reference>
<evidence type="ECO:0000313" key="2">
    <source>
        <dbReference type="EMBL" id="PEH72603.1"/>
    </source>
</evidence>
<dbReference type="EMBL" id="PDDV01000013">
    <property type="protein sequence ID" value="PEH72603.1"/>
    <property type="molecule type" value="Genomic_DNA"/>
</dbReference>
<organism evidence="2 3">
    <name type="scientific">Edwardsiella tarda</name>
    <dbReference type="NCBI Taxonomy" id="636"/>
    <lineage>
        <taxon>Bacteria</taxon>
        <taxon>Pseudomonadati</taxon>
        <taxon>Pseudomonadota</taxon>
        <taxon>Gammaproteobacteria</taxon>
        <taxon>Enterobacterales</taxon>
        <taxon>Hafniaceae</taxon>
        <taxon>Edwardsiella</taxon>
    </lineage>
</organism>
<proteinExistence type="predicted"/>
<evidence type="ECO:0000313" key="3">
    <source>
        <dbReference type="Proteomes" id="UP000219788"/>
    </source>
</evidence>
<gene>
    <name evidence="2" type="ORF">CRM76_12025</name>
</gene>
<comment type="caution">
    <text evidence="2">The sequence shown here is derived from an EMBL/GenBank/DDBJ whole genome shotgun (WGS) entry which is preliminary data.</text>
</comment>
<protein>
    <submittedName>
        <fullName evidence="2">Uncharacterized protein</fullName>
    </submittedName>
</protein>